<dbReference type="Pfam" id="PF00364">
    <property type="entry name" value="Biotin_lipoyl"/>
    <property type="match status" value="1"/>
</dbReference>
<reference evidence="4 5" key="2">
    <citation type="submission" date="2014-07" db="EMBL/GenBank/DDBJ databases">
        <title>Porphyromonadaceae bacterium OUH 334697 = ATCC BAA-2682 = DSM 28341 draft genome.</title>
        <authorList>
            <person name="Sydenham T.V."/>
            <person name="Hasman H."/>
            <person name="Justesen U.S."/>
        </authorList>
    </citation>
    <scope>NUCLEOTIDE SEQUENCE [LARGE SCALE GENOMIC DNA]</scope>
    <source>
        <strain evidence="4 5">OUH 334697</strain>
    </source>
</reference>
<dbReference type="AlphaFoldDB" id="A0A0C3NK60"/>
<dbReference type="CDD" id="cd06850">
    <property type="entry name" value="biotinyl_domain"/>
    <property type="match status" value="1"/>
</dbReference>
<dbReference type="InterPro" id="IPR011053">
    <property type="entry name" value="Single_hybrid_motif"/>
</dbReference>
<proteinExistence type="predicted"/>
<comment type="caution">
    <text evidence="3">The sequence shown here is derived from an EMBL/GenBank/DDBJ whole genome shotgun (WGS) entry which is preliminary data.</text>
</comment>
<protein>
    <submittedName>
        <fullName evidence="3">Biotin attachment protein</fullName>
    </submittedName>
</protein>
<keyword evidence="1" id="KW-0092">Biotin</keyword>
<dbReference type="Proteomes" id="UP000031937">
    <property type="component" value="Unassembled WGS sequence"/>
</dbReference>
<evidence type="ECO:0000313" key="3">
    <source>
        <dbReference type="EMBL" id="KIO46597.1"/>
    </source>
</evidence>
<keyword evidence="6" id="KW-1185">Reference proteome</keyword>
<dbReference type="SUPFAM" id="SSF51230">
    <property type="entry name" value="Single hybrid motif"/>
    <property type="match status" value="1"/>
</dbReference>
<organism evidence="3 6">
    <name type="scientific">Sanguibacteroides justesenii</name>
    <dbReference type="NCBI Taxonomy" id="1547597"/>
    <lineage>
        <taxon>Bacteria</taxon>
        <taxon>Pseudomonadati</taxon>
        <taxon>Bacteroidota</taxon>
        <taxon>Bacteroidia</taxon>
        <taxon>Bacteroidales</taxon>
        <taxon>Porphyromonadaceae</taxon>
        <taxon>Sanguibacteroides</taxon>
    </lineage>
</organism>
<gene>
    <name evidence="3" type="ORF">BA92_01615</name>
    <name evidence="4" type="ORF">IE90_03170</name>
</gene>
<dbReference type="EMBL" id="JPIT01000008">
    <property type="protein sequence ID" value="KIO47024.1"/>
    <property type="molecule type" value="Genomic_DNA"/>
</dbReference>
<evidence type="ECO:0000256" key="1">
    <source>
        <dbReference type="ARBA" id="ARBA00023267"/>
    </source>
</evidence>
<dbReference type="PANTHER" id="PTHR45266">
    <property type="entry name" value="OXALOACETATE DECARBOXYLASE ALPHA CHAIN"/>
    <property type="match status" value="1"/>
</dbReference>
<dbReference type="InterPro" id="IPR001882">
    <property type="entry name" value="Biotin_BS"/>
</dbReference>
<dbReference type="PROSITE" id="PS00188">
    <property type="entry name" value="BIOTIN"/>
    <property type="match status" value="1"/>
</dbReference>
<evidence type="ECO:0000313" key="6">
    <source>
        <dbReference type="Proteomes" id="UP000031980"/>
    </source>
</evidence>
<evidence type="ECO:0000259" key="2">
    <source>
        <dbReference type="PROSITE" id="PS50968"/>
    </source>
</evidence>
<evidence type="ECO:0000313" key="4">
    <source>
        <dbReference type="EMBL" id="KIO47024.1"/>
    </source>
</evidence>
<dbReference type="PROSITE" id="PS50968">
    <property type="entry name" value="BIOTINYL_LIPOYL"/>
    <property type="match status" value="1"/>
</dbReference>
<name>A0A0C3NK60_9PORP</name>
<accession>A0A0C3NK60</accession>
<feature type="domain" description="Lipoyl-binding" evidence="2">
    <location>
        <begin position="29"/>
        <end position="104"/>
    </location>
</feature>
<reference evidence="3 6" key="1">
    <citation type="submission" date="2014-07" db="EMBL/GenBank/DDBJ databases">
        <title>Porphyromonadaceae bacterium OUH 308042 = ATCC BAA-2681 = DSM 28342 draft genome.</title>
        <authorList>
            <person name="Sydenham T.V."/>
            <person name="Hasman H."/>
            <person name="Justensen U.S."/>
        </authorList>
    </citation>
    <scope>NUCLEOTIDE SEQUENCE [LARGE SCALE GENOMIC DNA]</scope>
    <source>
        <strain evidence="3 6">OUH 308042</strain>
    </source>
</reference>
<dbReference type="EMBL" id="JPIU01000025">
    <property type="protein sequence ID" value="KIO46597.1"/>
    <property type="molecule type" value="Genomic_DNA"/>
</dbReference>
<dbReference type="Gene3D" id="2.40.50.100">
    <property type="match status" value="1"/>
</dbReference>
<dbReference type="PANTHER" id="PTHR45266:SF3">
    <property type="entry name" value="OXALOACETATE DECARBOXYLASE ALPHA CHAIN"/>
    <property type="match status" value="1"/>
</dbReference>
<sequence>MSNCKYDSLEIDGLKYKTHLTTKFTNRQKWEKPNPGNVTTYIPGSIIDIYVQEGQEVEAGDLLCLLEAMKMHNKVLAPISGHVKKIHVKKGDKLPKNTSMFEIE</sequence>
<dbReference type="FunFam" id="2.40.50.100:FF:000003">
    <property type="entry name" value="Acetyl-CoA carboxylase biotin carboxyl carrier protein"/>
    <property type="match status" value="1"/>
</dbReference>
<dbReference type="OrthoDB" id="9812676at2"/>
<dbReference type="Proteomes" id="UP000031980">
    <property type="component" value="Unassembled WGS sequence"/>
</dbReference>
<dbReference type="InterPro" id="IPR000089">
    <property type="entry name" value="Biotin_lipoyl"/>
</dbReference>
<dbReference type="InterPro" id="IPR050709">
    <property type="entry name" value="Biotin_Carboxyl_Carrier/Decarb"/>
</dbReference>
<dbReference type="RefSeq" id="WP_041502432.1">
    <property type="nucleotide sequence ID" value="NZ_JPIT01000008.1"/>
</dbReference>
<evidence type="ECO:0000313" key="5">
    <source>
        <dbReference type="Proteomes" id="UP000031937"/>
    </source>
</evidence>